<name>A0A919RF57_9ACTN</name>
<organism evidence="1 2">
    <name type="scientific">Sinosporangium siamense</name>
    <dbReference type="NCBI Taxonomy" id="1367973"/>
    <lineage>
        <taxon>Bacteria</taxon>
        <taxon>Bacillati</taxon>
        <taxon>Actinomycetota</taxon>
        <taxon>Actinomycetes</taxon>
        <taxon>Streptosporangiales</taxon>
        <taxon>Streptosporangiaceae</taxon>
        <taxon>Sinosporangium</taxon>
    </lineage>
</organism>
<sequence>MPGKRAMVSAMSLSPYAKAWRVTITGAVAAGLFYGTVWGTDDFFPLGPMVQYAFSIPPDGEIRSLHLFARTTAGQEVEIPLEPYYVGVRRAEIESHLGRHRQDPSLLQHLADAHRRLRPGDAAPATLTLRTKVIKLKDRVPSATRFIEEVSWQVR</sequence>
<proteinExistence type="predicted"/>
<gene>
    <name evidence="1" type="ORF">Ssi02_30010</name>
</gene>
<protein>
    <submittedName>
        <fullName evidence="1">Uncharacterized protein</fullName>
    </submittedName>
</protein>
<evidence type="ECO:0000313" key="2">
    <source>
        <dbReference type="Proteomes" id="UP000606172"/>
    </source>
</evidence>
<dbReference type="AlphaFoldDB" id="A0A919RF57"/>
<dbReference type="Proteomes" id="UP000606172">
    <property type="component" value="Unassembled WGS sequence"/>
</dbReference>
<keyword evidence="2" id="KW-1185">Reference proteome</keyword>
<evidence type="ECO:0000313" key="1">
    <source>
        <dbReference type="EMBL" id="GII92770.1"/>
    </source>
</evidence>
<reference evidence="1" key="1">
    <citation type="submission" date="2021-01" db="EMBL/GenBank/DDBJ databases">
        <title>Whole genome shotgun sequence of Sinosporangium siamense NBRC 109515.</title>
        <authorList>
            <person name="Komaki H."/>
            <person name="Tamura T."/>
        </authorList>
    </citation>
    <scope>NUCLEOTIDE SEQUENCE</scope>
    <source>
        <strain evidence="1">NBRC 109515</strain>
    </source>
</reference>
<accession>A0A919RF57</accession>
<dbReference type="EMBL" id="BOOW01000018">
    <property type="protein sequence ID" value="GII92770.1"/>
    <property type="molecule type" value="Genomic_DNA"/>
</dbReference>
<comment type="caution">
    <text evidence="1">The sequence shown here is derived from an EMBL/GenBank/DDBJ whole genome shotgun (WGS) entry which is preliminary data.</text>
</comment>